<accession>A0A897MQY6</accession>
<feature type="transmembrane region" description="Helical" evidence="2">
    <location>
        <begin position="12"/>
        <end position="34"/>
    </location>
</feature>
<dbReference type="InterPro" id="IPR018649">
    <property type="entry name" value="SHOCT"/>
</dbReference>
<keyword evidence="2" id="KW-1133">Transmembrane helix</keyword>
<dbReference type="Proteomes" id="UP000663586">
    <property type="component" value="Chromosome"/>
</dbReference>
<dbReference type="GeneID" id="70684564"/>
<protein>
    <submittedName>
        <fullName evidence="4">Putative membrane protein</fullName>
    </submittedName>
</protein>
<evidence type="ECO:0000259" key="3">
    <source>
        <dbReference type="Pfam" id="PF09851"/>
    </source>
</evidence>
<feature type="domain" description="SHOCT" evidence="3">
    <location>
        <begin position="74"/>
        <end position="98"/>
    </location>
</feature>
<dbReference type="RefSeq" id="WP_238479550.1">
    <property type="nucleotide sequence ID" value="NZ_CP064786.1"/>
</dbReference>
<name>A0A897MQY6_9EURY</name>
<keyword evidence="5" id="KW-1185">Reference proteome</keyword>
<proteinExistence type="predicted"/>
<dbReference type="AlphaFoldDB" id="A0A897MQY6"/>
<evidence type="ECO:0000256" key="1">
    <source>
        <dbReference type="SAM" id="MobiDB-lite"/>
    </source>
</evidence>
<dbReference type="KEGG" id="hara:AArcS_1180"/>
<keyword evidence="2" id="KW-0812">Transmembrane</keyword>
<reference evidence="4" key="1">
    <citation type="submission" date="2020-11" db="EMBL/GenBank/DDBJ databases">
        <title>Carbohydrate-dependent, anaerobic sulfur respiration: A novel catabolism in halophilic archaea.</title>
        <authorList>
            <person name="Sorokin D.Y."/>
            <person name="Messina E."/>
            <person name="Smedile F."/>
            <person name="La Cono V."/>
            <person name="Hallsworth J.E."/>
            <person name="Yakimov M.M."/>
        </authorList>
    </citation>
    <scope>NUCLEOTIDE SEQUENCE</scope>
    <source>
        <strain evidence="4">AArc-S</strain>
    </source>
</reference>
<evidence type="ECO:0000313" key="4">
    <source>
        <dbReference type="EMBL" id="QSG02398.1"/>
    </source>
</evidence>
<keyword evidence="2" id="KW-0472">Membrane</keyword>
<feature type="region of interest" description="Disordered" evidence="1">
    <location>
        <begin position="101"/>
        <end position="130"/>
    </location>
</feature>
<evidence type="ECO:0000313" key="5">
    <source>
        <dbReference type="Proteomes" id="UP000663586"/>
    </source>
</evidence>
<dbReference type="Pfam" id="PF09851">
    <property type="entry name" value="SHOCT"/>
    <property type="match status" value="1"/>
</dbReference>
<organism evidence="4 5">
    <name type="scientific">Natranaeroarchaeum sulfidigenes</name>
    <dbReference type="NCBI Taxonomy" id="2784880"/>
    <lineage>
        <taxon>Archaea</taxon>
        <taxon>Methanobacteriati</taxon>
        <taxon>Methanobacteriota</taxon>
        <taxon>Stenosarchaea group</taxon>
        <taxon>Halobacteria</taxon>
        <taxon>Halobacteriales</taxon>
        <taxon>Natronoarchaeaceae</taxon>
        <taxon>Natranaeroarchaeum</taxon>
    </lineage>
</organism>
<dbReference type="EMBL" id="CP064786">
    <property type="protein sequence ID" value="QSG02398.1"/>
    <property type="molecule type" value="Genomic_DNA"/>
</dbReference>
<feature type="compositionally biased region" description="Basic and acidic residues" evidence="1">
    <location>
        <begin position="110"/>
        <end position="121"/>
    </location>
</feature>
<feature type="transmembrane region" description="Helical" evidence="2">
    <location>
        <begin position="40"/>
        <end position="60"/>
    </location>
</feature>
<evidence type="ECO:0000256" key="2">
    <source>
        <dbReference type="SAM" id="Phobius"/>
    </source>
</evidence>
<gene>
    <name evidence="4" type="ORF">AArcS_1180</name>
</gene>
<sequence>MVADPDEGLVTDLMLGLMVAFGFDIILLLGVFWIAGFVPFTAFLGGTVLIVGWYAAWIGYRWWALRTAETTEADPVKELKGRYASGELTEDEFETKLETVIDDQNAGDAVGRDEVTERGQREQSAGGSEH</sequence>